<organism evidence="3 4">
    <name type="scientific">Mycoplasma phocoenae</name>
    <dbReference type="NCBI Taxonomy" id="754517"/>
    <lineage>
        <taxon>Bacteria</taxon>
        <taxon>Bacillati</taxon>
        <taxon>Mycoplasmatota</taxon>
        <taxon>Mollicutes</taxon>
        <taxon>Mycoplasmataceae</taxon>
        <taxon>Mycoplasma</taxon>
    </lineage>
</organism>
<dbReference type="EMBL" id="CP051481">
    <property type="protein sequence ID" value="QJG66808.1"/>
    <property type="molecule type" value="Genomic_DNA"/>
</dbReference>
<dbReference type="KEGG" id="mphe:HGG69_00470"/>
<evidence type="ECO:0000259" key="2">
    <source>
        <dbReference type="PROSITE" id="PS50887"/>
    </source>
</evidence>
<dbReference type="PANTHER" id="PTHR47618">
    <property type="entry name" value="BIFUNCTIONAL OLIGORIBONUCLEASE AND PAP PHOSPHATASE NRNA"/>
    <property type="match status" value="1"/>
</dbReference>
<gene>
    <name evidence="3" type="ORF">HGG69_00470</name>
</gene>
<dbReference type="Pfam" id="PF24898">
    <property type="entry name" value="GGDEF_GdpP"/>
    <property type="match status" value="1"/>
</dbReference>
<dbReference type="Pfam" id="PF02272">
    <property type="entry name" value="DHHA1"/>
    <property type="match status" value="1"/>
</dbReference>
<protein>
    <recommendedName>
        <fullName evidence="2">GGDEF domain-containing protein</fullName>
    </recommendedName>
</protein>
<accession>A0A858U7Q8</accession>
<dbReference type="GO" id="GO:0003676">
    <property type="term" value="F:nucleic acid binding"/>
    <property type="evidence" value="ECO:0007669"/>
    <property type="project" value="InterPro"/>
</dbReference>
<dbReference type="Gene3D" id="3.90.1640.10">
    <property type="entry name" value="inorganic pyrophosphatase (n-terminal core)"/>
    <property type="match status" value="1"/>
</dbReference>
<dbReference type="InterPro" id="IPR000160">
    <property type="entry name" value="GGDEF_dom"/>
</dbReference>
<dbReference type="RefSeq" id="WP_169604859.1">
    <property type="nucleotide sequence ID" value="NZ_CP051481.1"/>
</dbReference>
<evidence type="ECO:0000256" key="1">
    <source>
        <dbReference type="SAM" id="Phobius"/>
    </source>
</evidence>
<dbReference type="Pfam" id="PF01368">
    <property type="entry name" value="DHH"/>
    <property type="match status" value="1"/>
</dbReference>
<keyword evidence="4" id="KW-1185">Reference proteome</keyword>
<feature type="transmembrane region" description="Helical" evidence="1">
    <location>
        <begin position="41"/>
        <end position="66"/>
    </location>
</feature>
<keyword evidence="1" id="KW-0472">Membrane</keyword>
<dbReference type="InterPro" id="IPR003156">
    <property type="entry name" value="DHHA1_dom"/>
</dbReference>
<dbReference type="PROSITE" id="PS50887">
    <property type="entry name" value="GGDEF"/>
    <property type="match status" value="1"/>
</dbReference>
<feature type="transmembrane region" description="Helical" evidence="1">
    <location>
        <begin position="12"/>
        <end position="35"/>
    </location>
</feature>
<dbReference type="Gene3D" id="3.30.450.20">
    <property type="entry name" value="PAS domain"/>
    <property type="match status" value="1"/>
</dbReference>
<dbReference type="AlphaFoldDB" id="A0A858U7Q8"/>
<feature type="domain" description="GGDEF" evidence="2">
    <location>
        <begin position="177"/>
        <end position="306"/>
    </location>
</feature>
<keyword evidence="1" id="KW-0812">Transmembrane</keyword>
<dbReference type="InterPro" id="IPR038763">
    <property type="entry name" value="DHH_sf"/>
</dbReference>
<name>A0A858U7Q8_9MOLU</name>
<dbReference type="InterPro" id="IPR001667">
    <property type="entry name" value="DDH_dom"/>
</dbReference>
<dbReference type="Gene3D" id="3.10.310.30">
    <property type="match status" value="1"/>
</dbReference>
<evidence type="ECO:0000313" key="4">
    <source>
        <dbReference type="Proteomes" id="UP000501060"/>
    </source>
</evidence>
<proteinExistence type="predicted"/>
<dbReference type="Proteomes" id="UP000501060">
    <property type="component" value="Chromosome"/>
</dbReference>
<keyword evidence="1" id="KW-1133">Transmembrane helix</keyword>
<dbReference type="PIRSF" id="PIRSF026583">
    <property type="entry name" value="YybT"/>
    <property type="match status" value="1"/>
</dbReference>
<dbReference type="PANTHER" id="PTHR47618:SF2">
    <property type="entry name" value="CYCLIC-DI-AMP PHOSPHODIESTERASE GDPP"/>
    <property type="match status" value="1"/>
</dbReference>
<dbReference type="InterPro" id="IPR014528">
    <property type="entry name" value="GdpP/PdeA"/>
</dbReference>
<evidence type="ECO:0000313" key="3">
    <source>
        <dbReference type="EMBL" id="QJG66808.1"/>
    </source>
</evidence>
<dbReference type="SUPFAM" id="SSF64182">
    <property type="entry name" value="DHH phosphoesterases"/>
    <property type="match status" value="1"/>
</dbReference>
<sequence length="661" mass="74808">MKQWTKKNFNTIITVISILCLFIIPVITSIVFIELMNTHKLVAVIGLSITTGVIVVGMIILFSIVYKNIKNNIVIKNTLNFQAENEISKSGVGVIIFSDRMKMIWVSDFIKERFGNKIINKHVKEYFGISQSLIDVNNFEFTHNDYYYEINFNTEKNLLLIRDITKAKQIYIQYEKEKIVFGELDIDSMGLYQSMYTEEEIFKIYNSVVNVLDDLTKNYDFVYRRYFNNRFFLTTNKQTLDKFVASDFKFFTNILCNELRDKQLRIPVSVGFAYDSNKLDHLTNLAKNALIQSQSRGGDQITVLDKNNKPSYFGSKTEIALNMNRTKISFIAKSILEKLKSSKIKNVIIYGHKTADLDAIGAAYAMLKIARAHNKKAYIQNKTFDQTAQATINKYLKSELDLFITPAHATKMNGENTMVIIVDTAELHRIENSNALLNIMPENIFVLDHHRISKTPEKILTTNMYVDTGASSTAEIVTELAVFSQTSQYITAQAAQMLLDGIFMDTNKFEKTTTSKTFNAVSLLEEWGASAAKSIETLKMNEKVHEKVKDILSNIKEIKKGYYLATYEGEAEGDVVAIAAEEILRIKDRKAAFVIAKIPGTQKYKMSARGIKTNVQIIAEALNGGGHFAAAAAISDGESLEIFEDNLIQAIVSVKNESDIN</sequence>
<reference evidence="3 4" key="1">
    <citation type="submission" date="2020-04" db="EMBL/GenBank/DDBJ databases">
        <title>Novel Mycoplasma species detected in Phocoena phocoena (harbor porpoise) from the USA.</title>
        <authorList>
            <person name="Volokhov D.V."/>
        </authorList>
    </citation>
    <scope>NUCLEOTIDE SEQUENCE [LARGE SCALE GENOMIC DNA]</scope>
    <source>
        <strain evidence="3 4">Phocoena C-264-GEN</strain>
    </source>
</reference>
<dbReference type="InterPro" id="IPR051319">
    <property type="entry name" value="Oligoribo/pAp-PDE_c-di-AMP_PDE"/>
</dbReference>